<name>A0A6P1ZFT6_9BACT</name>
<sequence length="305" mass="35929">MRIFQSSLSYKTFQLISEYTPEIKVNLLRSFNLDDNQTFRILGEFKENVEMVILDSGVWSKNENPEKVKHTVEDYGEFLKEHADKFDLYFNYDEDFHELERDDFASRNWDNQKLLEGLGLTPVPVLHLLDEQEVGFLIDQSDKYPFVAIGSNAIRDKDFRTRVQQLYDAGIKVHAFRIGSADQLTGLHAWSSDCSSHAQWTKSGRCVFFDAASQKERNLSFRPFKKDGTKNDDFYHLHPNIDDFRWFIEEFVGIEFEALIKDSNYRTFCNSVYFWWLERYITEVNISQGISFENDPEGYVNILDF</sequence>
<evidence type="ECO:0000313" key="1">
    <source>
        <dbReference type="EMBL" id="TVM33671.1"/>
    </source>
</evidence>
<dbReference type="RefSeq" id="WP_144305336.1">
    <property type="nucleotide sequence ID" value="NZ_QMIF01000006.1"/>
</dbReference>
<evidence type="ECO:0000313" key="2">
    <source>
        <dbReference type="Proteomes" id="UP000434052"/>
    </source>
</evidence>
<protein>
    <submittedName>
        <fullName evidence="1">Uncharacterized protein</fullName>
    </submittedName>
</protein>
<dbReference type="EMBL" id="QMIF01000006">
    <property type="protein sequence ID" value="TVM33671.1"/>
    <property type="molecule type" value="Genomic_DNA"/>
</dbReference>
<reference evidence="1 2" key="1">
    <citation type="submission" date="2018-06" db="EMBL/GenBank/DDBJ databases">
        <title>Complete genome of Desulfovibrio marinus P48SEP.</title>
        <authorList>
            <person name="Crispim J.S."/>
            <person name="Vidigal P.M.P."/>
            <person name="Silva L.C.F."/>
            <person name="Araujo L.C."/>
            <person name="Laguardia C.N."/>
            <person name="Dias R.S."/>
            <person name="Sousa M.P."/>
            <person name="Paula S.O."/>
            <person name="Silva C."/>
        </authorList>
    </citation>
    <scope>NUCLEOTIDE SEQUENCE [LARGE SCALE GENOMIC DNA]</scope>
    <source>
        <strain evidence="1 2">P48SEP</strain>
    </source>
</reference>
<accession>A0A6P1ZFT6</accession>
<dbReference type="Proteomes" id="UP000434052">
    <property type="component" value="Unassembled WGS sequence"/>
</dbReference>
<dbReference type="AlphaFoldDB" id="A0A6P1ZFT6"/>
<organism evidence="1 2">
    <name type="scientific">Oceanidesulfovibrio marinus</name>
    <dbReference type="NCBI Taxonomy" id="370038"/>
    <lineage>
        <taxon>Bacteria</taxon>
        <taxon>Pseudomonadati</taxon>
        <taxon>Thermodesulfobacteriota</taxon>
        <taxon>Desulfovibrionia</taxon>
        <taxon>Desulfovibrionales</taxon>
        <taxon>Desulfovibrionaceae</taxon>
        <taxon>Oceanidesulfovibrio</taxon>
    </lineage>
</organism>
<dbReference type="OrthoDB" id="5446649at2"/>
<gene>
    <name evidence="1" type="ORF">DQK91_10610</name>
</gene>
<proteinExistence type="predicted"/>
<comment type="caution">
    <text evidence="1">The sequence shown here is derived from an EMBL/GenBank/DDBJ whole genome shotgun (WGS) entry which is preliminary data.</text>
</comment>